<gene>
    <name evidence="2" type="ORF">P691DRAFT_623018</name>
</gene>
<feature type="chain" id="PRO_5040155592" evidence="1">
    <location>
        <begin position="20"/>
        <end position="87"/>
    </location>
</feature>
<accession>A0A9P6C2W5</accession>
<dbReference type="Proteomes" id="UP000807342">
    <property type="component" value="Unassembled WGS sequence"/>
</dbReference>
<comment type="caution">
    <text evidence="2">The sequence shown here is derived from an EMBL/GenBank/DDBJ whole genome shotgun (WGS) entry which is preliminary data.</text>
</comment>
<keyword evidence="3" id="KW-1185">Reference proteome</keyword>
<protein>
    <submittedName>
        <fullName evidence="2">Uncharacterized protein</fullName>
    </submittedName>
</protein>
<feature type="non-terminal residue" evidence="2">
    <location>
        <position position="87"/>
    </location>
</feature>
<evidence type="ECO:0000313" key="3">
    <source>
        <dbReference type="Proteomes" id="UP000807342"/>
    </source>
</evidence>
<dbReference type="AlphaFoldDB" id="A0A9P6C2W5"/>
<reference evidence="2" key="1">
    <citation type="submission" date="2020-11" db="EMBL/GenBank/DDBJ databases">
        <authorList>
            <consortium name="DOE Joint Genome Institute"/>
            <person name="Ahrendt S."/>
            <person name="Riley R."/>
            <person name="Andreopoulos W."/>
            <person name="Labutti K."/>
            <person name="Pangilinan J."/>
            <person name="Ruiz-Duenas F.J."/>
            <person name="Barrasa J.M."/>
            <person name="Sanchez-Garcia M."/>
            <person name="Camarero S."/>
            <person name="Miyauchi S."/>
            <person name="Serrano A."/>
            <person name="Linde D."/>
            <person name="Babiker R."/>
            <person name="Drula E."/>
            <person name="Ayuso-Fernandez I."/>
            <person name="Pacheco R."/>
            <person name="Padilla G."/>
            <person name="Ferreira P."/>
            <person name="Barriuso J."/>
            <person name="Kellner H."/>
            <person name="Castanera R."/>
            <person name="Alfaro M."/>
            <person name="Ramirez L."/>
            <person name="Pisabarro A.G."/>
            <person name="Kuo A."/>
            <person name="Tritt A."/>
            <person name="Lipzen A."/>
            <person name="He G."/>
            <person name="Yan M."/>
            <person name="Ng V."/>
            <person name="Cullen D."/>
            <person name="Martin F."/>
            <person name="Rosso M.-N."/>
            <person name="Henrissat B."/>
            <person name="Hibbett D."/>
            <person name="Martinez A.T."/>
            <person name="Grigoriev I.V."/>
        </authorList>
    </citation>
    <scope>NUCLEOTIDE SEQUENCE</scope>
    <source>
        <strain evidence="2">MF-IS2</strain>
    </source>
</reference>
<keyword evidence="1" id="KW-0732">Signal</keyword>
<evidence type="ECO:0000256" key="1">
    <source>
        <dbReference type="SAM" id="SignalP"/>
    </source>
</evidence>
<sequence>LHHPIRIVIILLVFRHVDKIRILLDQNKPNSAGMASFWKGIWDILQPESAYMWAPESGCVAGTSVYVEHMLASGRLGDKFEDRGEVD</sequence>
<organism evidence="2 3">
    <name type="scientific">Macrolepiota fuliginosa MF-IS2</name>
    <dbReference type="NCBI Taxonomy" id="1400762"/>
    <lineage>
        <taxon>Eukaryota</taxon>
        <taxon>Fungi</taxon>
        <taxon>Dikarya</taxon>
        <taxon>Basidiomycota</taxon>
        <taxon>Agaricomycotina</taxon>
        <taxon>Agaricomycetes</taxon>
        <taxon>Agaricomycetidae</taxon>
        <taxon>Agaricales</taxon>
        <taxon>Agaricineae</taxon>
        <taxon>Agaricaceae</taxon>
        <taxon>Macrolepiota</taxon>
    </lineage>
</organism>
<name>A0A9P6C2W5_9AGAR</name>
<feature type="signal peptide" evidence="1">
    <location>
        <begin position="1"/>
        <end position="19"/>
    </location>
</feature>
<dbReference type="EMBL" id="MU151216">
    <property type="protein sequence ID" value="KAF9447085.1"/>
    <property type="molecule type" value="Genomic_DNA"/>
</dbReference>
<feature type="non-terminal residue" evidence="2">
    <location>
        <position position="1"/>
    </location>
</feature>
<evidence type="ECO:0000313" key="2">
    <source>
        <dbReference type="EMBL" id="KAF9447085.1"/>
    </source>
</evidence>
<proteinExistence type="predicted"/>